<dbReference type="EMBL" id="FR687359">
    <property type="protein sequence ID" value="CBW75513.1"/>
    <property type="molecule type" value="Genomic_DNA"/>
</dbReference>
<reference evidence="2 3" key="1">
    <citation type="journal article" date="2011" name="J. Bacteriol.">
        <title>Complete genome sequence of Burkholderia rhizoxinica, an endosymbiont of Rhizopus microsporus.</title>
        <authorList>
            <person name="Lackner G."/>
            <person name="Moebius N."/>
            <person name="Partida-Martinez L."/>
            <person name="Hertweck C."/>
        </authorList>
    </citation>
    <scope>NUCLEOTIDE SEQUENCE [LARGE SCALE GENOMIC DNA]</scope>
    <source>
        <strain evidence="3">DSM 19002 / CIP 109453 / HKI 454</strain>
    </source>
</reference>
<dbReference type="GO" id="GO:0016020">
    <property type="term" value="C:membrane"/>
    <property type="evidence" value="ECO:0007669"/>
    <property type="project" value="InterPro"/>
</dbReference>
<evidence type="ECO:0000313" key="3">
    <source>
        <dbReference type="Proteomes" id="UP000007437"/>
    </source>
</evidence>
<keyword evidence="1" id="KW-1133">Transmembrane helix</keyword>
<accession>E5ASD1</accession>
<evidence type="ECO:0000313" key="2">
    <source>
        <dbReference type="EMBL" id="CBW75513.1"/>
    </source>
</evidence>
<dbReference type="Pfam" id="PF03390">
    <property type="entry name" value="2HCT"/>
    <property type="match status" value="1"/>
</dbReference>
<gene>
    <name evidence="2" type="ordered locus">RBRH_03803</name>
</gene>
<evidence type="ECO:0000256" key="1">
    <source>
        <dbReference type="SAM" id="Phobius"/>
    </source>
</evidence>
<dbReference type="HOGENOM" id="CLU_1632274_0_0_4"/>
<name>E5ASD1_MYCRK</name>
<dbReference type="Proteomes" id="UP000007437">
    <property type="component" value="Chromosome"/>
</dbReference>
<feature type="transmembrane region" description="Helical" evidence="1">
    <location>
        <begin position="129"/>
        <end position="146"/>
    </location>
</feature>
<dbReference type="STRING" id="882378.RBRH_03803"/>
<proteinExistence type="predicted"/>
<organism evidence="2 3">
    <name type="scientific">Mycetohabitans rhizoxinica (strain DSM 19002 / CIP 109453 / HKI 454)</name>
    <name type="common">Paraburkholderia rhizoxinica</name>
    <dbReference type="NCBI Taxonomy" id="882378"/>
    <lineage>
        <taxon>Bacteria</taxon>
        <taxon>Pseudomonadati</taxon>
        <taxon>Pseudomonadota</taxon>
        <taxon>Betaproteobacteria</taxon>
        <taxon>Burkholderiales</taxon>
        <taxon>Burkholderiaceae</taxon>
        <taxon>Mycetohabitans</taxon>
    </lineage>
</organism>
<dbReference type="AlphaFoldDB" id="E5ASD1"/>
<protein>
    <submittedName>
        <fullName evidence="2">Uncharacterized protein</fullName>
    </submittedName>
</protein>
<dbReference type="KEGG" id="brh:RBRH_03803"/>
<dbReference type="InterPro" id="IPR004679">
    <property type="entry name" value="2-OHcarboxylate_transport"/>
</dbReference>
<dbReference type="GO" id="GO:0008514">
    <property type="term" value="F:organic anion transmembrane transporter activity"/>
    <property type="evidence" value="ECO:0007669"/>
    <property type="project" value="InterPro"/>
</dbReference>
<keyword evidence="1" id="KW-0472">Membrane</keyword>
<keyword evidence="1" id="KW-0812">Transmembrane</keyword>
<sequence length="162" mass="17910">MTIWLSISLPTLEVGEKTMEAAYDSFSPLLDPRGSWVATVRALRPIRQATADLSTSGQLWLSAREPVIVKLCRRITMPCFDPRLVETAQEGGAPCHSTCHGADTDGNRFSRWALVTAANRLPLMPFAQLATRIGGALAVMVALLWLGQWVRRAKIKVFCRCQ</sequence>